<evidence type="ECO:0000256" key="1">
    <source>
        <dbReference type="ARBA" id="ARBA00001946"/>
    </source>
</evidence>
<dbReference type="InterPro" id="IPR000086">
    <property type="entry name" value="NUDIX_hydrolase_dom"/>
</dbReference>
<dbReference type="OrthoDB" id="2011998at2759"/>
<comment type="caution">
    <text evidence="6">The sequence shown here is derived from an EMBL/GenBank/DDBJ whole genome shotgun (WGS) entry which is preliminary data.</text>
</comment>
<dbReference type="GO" id="GO:1901907">
    <property type="term" value="P:diadenosine pentaphosphate catabolic process"/>
    <property type="evidence" value="ECO:0007669"/>
    <property type="project" value="TreeGrafter"/>
</dbReference>
<dbReference type="PROSITE" id="PS51462">
    <property type="entry name" value="NUDIX"/>
    <property type="match status" value="1"/>
</dbReference>
<keyword evidence="7" id="KW-1185">Reference proteome</keyword>
<dbReference type="GO" id="GO:0046872">
    <property type="term" value="F:metal ion binding"/>
    <property type="evidence" value="ECO:0007669"/>
    <property type="project" value="UniProtKB-KW"/>
</dbReference>
<dbReference type="GO" id="GO:0000298">
    <property type="term" value="F:endopolyphosphatase activity"/>
    <property type="evidence" value="ECO:0007669"/>
    <property type="project" value="TreeGrafter"/>
</dbReference>
<sequence>MSATHETSSFESAHIPVPRQVAVAVAYRFITSSDHVQPPVEYLIVSSRKHPASWVLPKGGVEANEISDHGSAALREAWEEGGIRGKVVDRLHESTDPKAHRAVTKLKIFIPRAEYSFWLIRVDEDQMGLDSASWPEKHERERRWVGREEAIELVRWREDGAVDALMKVDETALVHSSP</sequence>
<keyword evidence="3" id="KW-0378">Hydrolase</keyword>
<evidence type="ECO:0000259" key="5">
    <source>
        <dbReference type="PROSITE" id="PS51462"/>
    </source>
</evidence>
<gene>
    <name evidence="6" type="ORF">PCANC_17852</name>
</gene>
<dbReference type="GO" id="GO:0005634">
    <property type="term" value="C:nucleus"/>
    <property type="evidence" value="ECO:0007669"/>
    <property type="project" value="TreeGrafter"/>
</dbReference>
<protein>
    <recommendedName>
        <fullName evidence="5">Nudix hydrolase domain-containing protein</fullName>
    </recommendedName>
</protein>
<dbReference type="SUPFAM" id="SSF55811">
    <property type="entry name" value="Nudix"/>
    <property type="match status" value="1"/>
</dbReference>
<dbReference type="InterPro" id="IPR015797">
    <property type="entry name" value="NUDIX_hydrolase-like_dom_sf"/>
</dbReference>
<organism evidence="6 7">
    <name type="scientific">Puccinia coronata f. sp. avenae</name>
    <dbReference type="NCBI Taxonomy" id="200324"/>
    <lineage>
        <taxon>Eukaryota</taxon>
        <taxon>Fungi</taxon>
        <taxon>Dikarya</taxon>
        <taxon>Basidiomycota</taxon>
        <taxon>Pucciniomycotina</taxon>
        <taxon>Pucciniomycetes</taxon>
        <taxon>Pucciniales</taxon>
        <taxon>Pucciniaceae</taxon>
        <taxon>Puccinia</taxon>
    </lineage>
</organism>
<evidence type="ECO:0000256" key="4">
    <source>
        <dbReference type="ARBA" id="ARBA00022842"/>
    </source>
</evidence>
<dbReference type="GO" id="GO:0034431">
    <property type="term" value="F:bis(5'-adenosyl)-hexaphosphatase activity"/>
    <property type="evidence" value="ECO:0007669"/>
    <property type="project" value="TreeGrafter"/>
</dbReference>
<dbReference type="CDD" id="cd04666">
    <property type="entry name" value="NUDIX_DIPP2_like_Nudt4"/>
    <property type="match status" value="1"/>
</dbReference>
<dbReference type="STRING" id="200324.A0A2N5SLW3"/>
<dbReference type="GO" id="GO:1901909">
    <property type="term" value="P:diadenosine hexaphosphate catabolic process"/>
    <property type="evidence" value="ECO:0007669"/>
    <property type="project" value="TreeGrafter"/>
</dbReference>
<evidence type="ECO:0000256" key="3">
    <source>
        <dbReference type="ARBA" id="ARBA00022801"/>
    </source>
</evidence>
<keyword evidence="2" id="KW-0479">Metal-binding</keyword>
<reference evidence="6 7" key="1">
    <citation type="submission" date="2017-11" db="EMBL/GenBank/DDBJ databases">
        <title>De novo assembly and phasing of dikaryotic genomes from two isolates of Puccinia coronata f. sp. avenae, the causal agent of oat crown rust.</title>
        <authorList>
            <person name="Miller M.E."/>
            <person name="Zhang Y."/>
            <person name="Omidvar V."/>
            <person name="Sperschneider J."/>
            <person name="Schwessinger B."/>
            <person name="Raley C."/>
            <person name="Palmer J.M."/>
            <person name="Garnica D."/>
            <person name="Upadhyaya N."/>
            <person name="Rathjen J."/>
            <person name="Taylor J.M."/>
            <person name="Park R.F."/>
            <person name="Dodds P.N."/>
            <person name="Hirsch C.D."/>
            <person name="Kianian S.F."/>
            <person name="Figueroa M."/>
        </authorList>
    </citation>
    <scope>NUCLEOTIDE SEQUENCE [LARGE SCALE GENOMIC DNA]</scope>
    <source>
        <strain evidence="6">12NC29</strain>
    </source>
</reference>
<dbReference type="GO" id="GO:0071543">
    <property type="term" value="P:diphosphoinositol polyphosphate metabolic process"/>
    <property type="evidence" value="ECO:0007669"/>
    <property type="project" value="TreeGrafter"/>
</dbReference>
<accession>A0A2N5SLW3</accession>
<dbReference type="GO" id="GO:1901911">
    <property type="term" value="P:adenosine 5'-(hexahydrogen pentaphosphate) catabolic process"/>
    <property type="evidence" value="ECO:0007669"/>
    <property type="project" value="TreeGrafter"/>
</dbReference>
<dbReference type="GO" id="GO:0005737">
    <property type="term" value="C:cytoplasm"/>
    <property type="evidence" value="ECO:0007669"/>
    <property type="project" value="TreeGrafter"/>
</dbReference>
<dbReference type="EMBL" id="PGCJ01000927">
    <property type="protein sequence ID" value="PLW14204.1"/>
    <property type="molecule type" value="Genomic_DNA"/>
</dbReference>
<proteinExistence type="predicted"/>
<dbReference type="GO" id="GO:0008486">
    <property type="term" value="F:diphosphoinositol-polyphosphate diphosphatase activity"/>
    <property type="evidence" value="ECO:0007669"/>
    <property type="project" value="TreeGrafter"/>
</dbReference>
<dbReference type="Pfam" id="PF00293">
    <property type="entry name" value="NUDIX"/>
    <property type="match status" value="1"/>
</dbReference>
<dbReference type="PANTHER" id="PTHR12629">
    <property type="entry name" value="DIPHOSPHOINOSITOL POLYPHOSPHATE PHOSPHOHYDROLASE"/>
    <property type="match status" value="1"/>
</dbReference>
<dbReference type="PANTHER" id="PTHR12629:SF0">
    <property type="entry name" value="DIPHOSPHOINOSITOL-POLYPHOSPHATE DIPHOSPHATASE"/>
    <property type="match status" value="1"/>
</dbReference>
<name>A0A2N5SLW3_9BASI</name>
<dbReference type="Gene3D" id="3.90.79.10">
    <property type="entry name" value="Nucleoside Triphosphate Pyrophosphohydrolase"/>
    <property type="match status" value="1"/>
</dbReference>
<dbReference type="Proteomes" id="UP000235388">
    <property type="component" value="Unassembled WGS sequence"/>
</dbReference>
<keyword evidence="4" id="KW-0460">Magnesium</keyword>
<evidence type="ECO:0000256" key="2">
    <source>
        <dbReference type="ARBA" id="ARBA00022723"/>
    </source>
</evidence>
<feature type="domain" description="Nudix hydrolase" evidence="5">
    <location>
        <begin position="16"/>
        <end position="167"/>
    </location>
</feature>
<evidence type="ECO:0000313" key="7">
    <source>
        <dbReference type="Proteomes" id="UP000235388"/>
    </source>
</evidence>
<evidence type="ECO:0000313" key="6">
    <source>
        <dbReference type="EMBL" id="PLW14204.1"/>
    </source>
</evidence>
<dbReference type="GO" id="GO:0034432">
    <property type="term" value="F:bis(5'-adenosyl)-pentaphosphatase activity"/>
    <property type="evidence" value="ECO:0007669"/>
    <property type="project" value="TreeGrafter"/>
</dbReference>
<dbReference type="AlphaFoldDB" id="A0A2N5SLW3"/>
<dbReference type="InterPro" id="IPR047198">
    <property type="entry name" value="DDP-like_NUDIX"/>
</dbReference>
<comment type="cofactor">
    <cofactor evidence="1">
        <name>Mg(2+)</name>
        <dbReference type="ChEBI" id="CHEBI:18420"/>
    </cofactor>
</comment>